<organism evidence="1 2">
    <name type="scientific">Acer saccharum</name>
    <name type="common">Sugar maple</name>
    <dbReference type="NCBI Taxonomy" id="4024"/>
    <lineage>
        <taxon>Eukaryota</taxon>
        <taxon>Viridiplantae</taxon>
        <taxon>Streptophyta</taxon>
        <taxon>Embryophyta</taxon>
        <taxon>Tracheophyta</taxon>
        <taxon>Spermatophyta</taxon>
        <taxon>Magnoliopsida</taxon>
        <taxon>eudicotyledons</taxon>
        <taxon>Gunneridae</taxon>
        <taxon>Pentapetalae</taxon>
        <taxon>rosids</taxon>
        <taxon>malvids</taxon>
        <taxon>Sapindales</taxon>
        <taxon>Sapindaceae</taxon>
        <taxon>Hippocastanoideae</taxon>
        <taxon>Acereae</taxon>
        <taxon>Acer</taxon>
    </lineage>
</organism>
<dbReference type="EMBL" id="JAUESC010000381">
    <property type="protein sequence ID" value="KAK0590947.1"/>
    <property type="molecule type" value="Genomic_DNA"/>
</dbReference>
<name>A0AA39SAY8_ACESA</name>
<sequence>MGLACHCIASRGADEDFATKGIVLNRDCRGDDSLAFSEGCWLEISVSDCRSRRRRDYSALTTLVLSSSLADSPFGFKKKDN</sequence>
<evidence type="ECO:0000313" key="2">
    <source>
        <dbReference type="Proteomes" id="UP001168877"/>
    </source>
</evidence>
<protein>
    <submittedName>
        <fullName evidence="1">Uncharacterized protein</fullName>
    </submittedName>
</protein>
<proteinExistence type="predicted"/>
<dbReference type="Proteomes" id="UP001168877">
    <property type="component" value="Unassembled WGS sequence"/>
</dbReference>
<reference evidence="1" key="1">
    <citation type="journal article" date="2022" name="Plant J.">
        <title>Strategies of tolerance reflected in two North American maple genomes.</title>
        <authorList>
            <person name="McEvoy S.L."/>
            <person name="Sezen U.U."/>
            <person name="Trouern-Trend A."/>
            <person name="McMahon S.M."/>
            <person name="Schaberg P.G."/>
            <person name="Yang J."/>
            <person name="Wegrzyn J.L."/>
            <person name="Swenson N.G."/>
        </authorList>
    </citation>
    <scope>NUCLEOTIDE SEQUENCE</scope>
    <source>
        <strain evidence="1">NS2018</strain>
    </source>
</reference>
<dbReference type="AlphaFoldDB" id="A0AA39SAY8"/>
<keyword evidence="2" id="KW-1185">Reference proteome</keyword>
<accession>A0AA39SAY8</accession>
<comment type="caution">
    <text evidence="1">The sequence shown here is derived from an EMBL/GenBank/DDBJ whole genome shotgun (WGS) entry which is preliminary data.</text>
</comment>
<gene>
    <name evidence="1" type="ORF">LWI29_033506</name>
</gene>
<evidence type="ECO:0000313" key="1">
    <source>
        <dbReference type="EMBL" id="KAK0590947.1"/>
    </source>
</evidence>
<reference evidence="1" key="2">
    <citation type="submission" date="2023-06" db="EMBL/GenBank/DDBJ databases">
        <authorList>
            <person name="Swenson N.G."/>
            <person name="Wegrzyn J.L."/>
            <person name="Mcevoy S.L."/>
        </authorList>
    </citation>
    <scope>NUCLEOTIDE SEQUENCE</scope>
    <source>
        <strain evidence="1">NS2018</strain>
        <tissue evidence="1">Leaf</tissue>
    </source>
</reference>